<evidence type="ECO:0000313" key="9">
    <source>
        <dbReference type="EMBL" id="VVC03030.1"/>
    </source>
</evidence>
<dbReference type="SUPFAM" id="SSF53335">
    <property type="entry name" value="S-adenosyl-L-methionine-dependent methyltransferases"/>
    <property type="match status" value="1"/>
</dbReference>
<comment type="caution">
    <text evidence="9">The sequence shown here is derived from an EMBL/GenBank/DDBJ whole genome shotgun (WGS) entry which is preliminary data.</text>
</comment>
<evidence type="ECO:0000256" key="3">
    <source>
        <dbReference type="ARBA" id="ARBA00022679"/>
    </source>
</evidence>
<dbReference type="GO" id="GO:0002940">
    <property type="term" value="P:tRNA N2-guanine methylation"/>
    <property type="evidence" value="ECO:0007669"/>
    <property type="project" value="TreeGrafter"/>
</dbReference>
<dbReference type="GO" id="GO:0000049">
    <property type="term" value="F:tRNA binding"/>
    <property type="evidence" value="ECO:0007669"/>
    <property type="project" value="UniProtKB-UniRule"/>
</dbReference>
<dbReference type="EC" id="2.1.1.216" evidence="7"/>
<proteinExistence type="inferred from homology"/>
<dbReference type="PANTHER" id="PTHR10631:SF3">
    <property type="entry name" value="TRNA (GUANINE(26)-N(2))-DIMETHYLTRANSFERASE"/>
    <property type="match status" value="1"/>
</dbReference>
<evidence type="ECO:0000256" key="7">
    <source>
        <dbReference type="ARBA" id="ARBA00039099"/>
    </source>
</evidence>
<dbReference type="Pfam" id="PF02005">
    <property type="entry name" value="TRM"/>
    <property type="match status" value="1"/>
</dbReference>
<accession>A0A5E4LLX8</accession>
<comment type="similarity">
    <text evidence="8">Belongs to the class I-like SAM-binding methyltransferase superfamily. Trm1 family.</text>
</comment>
<dbReference type="InterPro" id="IPR042296">
    <property type="entry name" value="tRNA_met_Trm1_C"/>
</dbReference>
<evidence type="ECO:0000313" key="10">
    <source>
        <dbReference type="Proteomes" id="UP000789941"/>
    </source>
</evidence>
<dbReference type="Gene3D" id="3.30.56.70">
    <property type="entry name" value="N2,N2-dimethylguanosine tRNA methyltransferase, C-terminal domain"/>
    <property type="match status" value="1"/>
</dbReference>
<dbReference type="PROSITE" id="PS51626">
    <property type="entry name" value="SAM_MT_TRM1"/>
    <property type="match status" value="1"/>
</dbReference>
<evidence type="ECO:0000256" key="4">
    <source>
        <dbReference type="ARBA" id="ARBA00022691"/>
    </source>
</evidence>
<evidence type="ECO:0000256" key="8">
    <source>
        <dbReference type="PROSITE-ProRule" id="PRU00958"/>
    </source>
</evidence>
<name>A0A5E4LLX8_9ARCH</name>
<dbReference type="PANTHER" id="PTHR10631">
    <property type="entry name" value="N 2 ,N 2 -DIMETHYLGUANOSINE TRNA METHYLTRANSFERASE"/>
    <property type="match status" value="1"/>
</dbReference>
<keyword evidence="2 8" id="KW-0489">Methyltransferase</keyword>
<sequence length="361" mass="40355">MKEEDINFIPAKDVFYNPAMRLCRSISSIAVGAIDEKIDIIDAFCASGIRGIRYAKENKNVGKISFVDLSKNAISSAKKNAKSNKLKAEFCHNNISKAAFELQTDFLEIDPFGTPAPYLVDAFRYFNIKKSAYLSVTATDVAVLCGGKTQACMKNYHSKPLNNEFTHETGLRIMLKKIAETAAEFNMGIEPLISFSDKHYLKSILSVKRSADLAFDSLKKLGYVSYCPKCGYRSSSIFPQNCIHCKTQTEFAGPLWLGDLHNKNFLVKMQKLNSKRNYSDKNEISKMLSLMVGEINLPPYYYNIHALCKIQALNPVPQMDVLLKNLIDSGFPAVRTHFSSVSIKTSAPYETILGTIESSKI</sequence>
<organism evidence="9 10">
    <name type="scientific">Candidatus Bilamarchaeum dharawalense</name>
    <dbReference type="NCBI Taxonomy" id="2885759"/>
    <lineage>
        <taxon>Archaea</taxon>
        <taxon>Candidatus Micrarchaeota</taxon>
        <taxon>Candidatus Micrarchaeia</taxon>
        <taxon>Candidatus Anstonellales</taxon>
        <taxon>Candidatus Bilamarchaeaceae</taxon>
        <taxon>Candidatus Bilamarchaeum</taxon>
    </lineage>
</organism>
<dbReference type="InterPro" id="IPR029063">
    <property type="entry name" value="SAM-dependent_MTases_sf"/>
</dbReference>
<evidence type="ECO:0000256" key="1">
    <source>
        <dbReference type="ARBA" id="ARBA00022555"/>
    </source>
</evidence>
<keyword evidence="1 8" id="KW-0820">tRNA-binding</keyword>
<dbReference type="NCBIfam" id="TIGR00308">
    <property type="entry name" value="TRM1"/>
    <property type="match status" value="1"/>
</dbReference>
<keyword evidence="5 8" id="KW-0819">tRNA processing</keyword>
<dbReference type="Gene3D" id="3.40.50.150">
    <property type="entry name" value="Vaccinia Virus protein VP39"/>
    <property type="match status" value="1"/>
</dbReference>
<protein>
    <recommendedName>
        <fullName evidence="7">tRNA (guanine(26)-N(2))-dimethyltransferase</fullName>
        <ecNumber evidence="7">2.1.1.216</ecNumber>
    </recommendedName>
</protein>
<dbReference type="GO" id="GO:0160104">
    <property type="term" value="F:tRNA (guanine(26)-N2)-dimethyltransferase activity"/>
    <property type="evidence" value="ECO:0007669"/>
    <property type="project" value="UniProtKB-EC"/>
</dbReference>
<keyword evidence="6 8" id="KW-0694">RNA-binding</keyword>
<dbReference type="Proteomes" id="UP000789941">
    <property type="component" value="Unassembled WGS sequence"/>
</dbReference>
<evidence type="ECO:0000256" key="5">
    <source>
        <dbReference type="ARBA" id="ARBA00022694"/>
    </source>
</evidence>
<dbReference type="AlphaFoldDB" id="A0A5E4LLX8"/>
<dbReference type="InterPro" id="IPR002905">
    <property type="entry name" value="Trm1"/>
</dbReference>
<evidence type="ECO:0000256" key="6">
    <source>
        <dbReference type="ARBA" id="ARBA00022884"/>
    </source>
</evidence>
<keyword evidence="4 8" id="KW-0949">S-adenosyl-L-methionine</keyword>
<evidence type="ECO:0000256" key="2">
    <source>
        <dbReference type="ARBA" id="ARBA00022603"/>
    </source>
</evidence>
<dbReference type="EMBL" id="CABMJJ010000004">
    <property type="protein sequence ID" value="VVC03030.1"/>
    <property type="molecule type" value="Genomic_DNA"/>
</dbReference>
<reference evidence="9 10" key="1">
    <citation type="submission" date="2019-08" db="EMBL/GenBank/DDBJ databases">
        <authorList>
            <person name="Vazquez-Campos X."/>
        </authorList>
    </citation>
    <scope>NUCLEOTIDE SEQUENCE [LARGE SCALE GENOMIC DNA]</scope>
    <source>
        <strain evidence="9">LFW-283_2</strain>
    </source>
</reference>
<gene>
    <name evidence="9" type="primary">trm1</name>
    <name evidence="9" type="ORF">LFW2832_00154</name>
</gene>
<keyword evidence="3 8" id="KW-0808">Transferase</keyword>